<dbReference type="AlphaFoldDB" id="A0A0C3C185"/>
<dbReference type="InParanoid" id="A0A0C3C185"/>
<dbReference type="OrthoDB" id="9991317at2759"/>
<proteinExistence type="predicted"/>
<dbReference type="HOGENOM" id="CLU_001305_0_1_1"/>
<evidence type="ECO:0000313" key="2">
    <source>
        <dbReference type="EMBL" id="KIM83352.1"/>
    </source>
</evidence>
<name>A0A0C3C185_PILCF</name>
<dbReference type="Pfam" id="PF13374">
    <property type="entry name" value="TPR_10"/>
    <property type="match status" value="1"/>
</dbReference>
<dbReference type="STRING" id="765440.A0A0C3C185"/>
<sequence>MSNAELAPKCLHRFDELVDYKYLRAAVACYEAFITHIPNDDPKKPFHLFSFGAALTHRFTRFSDSADIDRSVVLCENAAGLISDAAPHKPQSLLHLSHSLTQRFKHLGHLSDIDRAIAVCEFAVQLTADSHFDKPQLLSSLGNALSCRFGHVGDLADIDKGVHACEVALQLTPDGHPRKPQFLSNLGNALTSRLEHFGDQADINRAITVCEAAVQFTSDGHFNKPHLLFHLGRCLFNRFARLGNVMDMKGSITACNDAVRLSPDDHPNKAHFLSTLGNVLTCRFKQFGSIADVDQAVQMCQEAVRLTPDNHPDKPHFLNHVGNALTQRFGLHGYLDDRNRAIIVYGTAVQLAADDHPEKPQFLSGLGYALSYYWLRPEPSQSQPPLTDLAWPQDARSQSYPILGRGGVLLGLGRANRSEYVPDLANIDRAIIACEVAIQLTPDEHPRKPQFLSNLGNALTCRFKYSGDLADSDRAITAYNVALQLTPDDHPKKPHFLFNLANVFINLDDHSTLDQPILLLSAAARLSTGPPSARFEACSLWAWCARRLQHSSLLDAYTFAIALLPQLAWLGLPMQDRHRELVRAQNVINDAVATAIEFREYSIAIEWFEQGRSIVWSQVLQLRGSANALREVVPCLADRLLQVSDELAQETAEEVDSIDASQRRYGLAFEWEELLLEARKIPGFGDFCLPMKASQLMSSALCRPVIALNISNIRCDAIVLGHGRDDILHIPLSEFSFQDAQSWLQYFSRALSSLGRGVRRISVFSTNDVEKVLALLWTHVVNPVLDILDFKHTLTHHELSRVWWCPTGPLSLLPIHAAGLYDATTSPGHKLSDFVVSSYTPTLSALVKSRDQFSSKEFKLTIIAQPQTLPGTLEEYQIIKNRANSLTLLPLLGSAATKESVMNCMKMSTWVHFAGHSVQDLECPMESRLLLDDGGCLTLSDITMMSLPQAELAYLSSSCTAQGTEALSEEAIHAAAGMLVAGYRGVIATLWSPEDKACVEIADTVYAHLFKNKQPDYTQAAYALHFAAQRLREEGAPFLRWAPFVHFGV</sequence>
<dbReference type="Gene3D" id="1.25.40.10">
    <property type="entry name" value="Tetratricopeptide repeat domain"/>
    <property type="match status" value="3"/>
</dbReference>
<evidence type="ECO:0000313" key="3">
    <source>
        <dbReference type="Proteomes" id="UP000054166"/>
    </source>
</evidence>
<accession>A0A0C3C185</accession>
<dbReference type="InterPro" id="IPR024983">
    <property type="entry name" value="CHAT_dom"/>
</dbReference>
<dbReference type="PANTHER" id="PTHR19959">
    <property type="entry name" value="KINESIN LIGHT CHAIN"/>
    <property type="match status" value="1"/>
</dbReference>
<keyword evidence="3" id="KW-1185">Reference proteome</keyword>
<gene>
    <name evidence="2" type="ORF">PILCRDRAFT_69709</name>
</gene>
<protein>
    <recommendedName>
        <fullName evidence="1">CHAT domain-containing protein</fullName>
    </recommendedName>
</protein>
<reference evidence="3" key="2">
    <citation type="submission" date="2015-01" db="EMBL/GenBank/DDBJ databases">
        <title>Evolutionary Origins and Diversification of the Mycorrhizal Mutualists.</title>
        <authorList>
            <consortium name="DOE Joint Genome Institute"/>
            <consortium name="Mycorrhizal Genomics Consortium"/>
            <person name="Kohler A."/>
            <person name="Kuo A."/>
            <person name="Nagy L.G."/>
            <person name="Floudas D."/>
            <person name="Copeland A."/>
            <person name="Barry K.W."/>
            <person name="Cichocki N."/>
            <person name="Veneault-Fourrey C."/>
            <person name="LaButti K."/>
            <person name="Lindquist E.A."/>
            <person name="Lipzen A."/>
            <person name="Lundell T."/>
            <person name="Morin E."/>
            <person name="Murat C."/>
            <person name="Riley R."/>
            <person name="Ohm R."/>
            <person name="Sun H."/>
            <person name="Tunlid A."/>
            <person name="Henrissat B."/>
            <person name="Grigoriev I.V."/>
            <person name="Hibbett D.S."/>
            <person name="Martin F."/>
        </authorList>
    </citation>
    <scope>NUCLEOTIDE SEQUENCE [LARGE SCALE GENOMIC DNA]</scope>
    <source>
        <strain evidence="3">F 1598</strain>
    </source>
</reference>
<dbReference type="Pfam" id="PF12770">
    <property type="entry name" value="CHAT"/>
    <property type="match status" value="1"/>
</dbReference>
<evidence type="ECO:0000259" key="1">
    <source>
        <dbReference type="Pfam" id="PF12770"/>
    </source>
</evidence>
<reference evidence="2 3" key="1">
    <citation type="submission" date="2014-04" db="EMBL/GenBank/DDBJ databases">
        <authorList>
            <consortium name="DOE Joint Genome Institute"/>
            <person name="Kuo A."/>
            <person name="Tarkka M."/>
            <person name="Buscot F."/>
            <person name="Kohler A."/>
            <person name="Nagy L.G."/>
            <person name="Floudas D."/>
            <person name="Copeland A."/>
            <person name="Barry K.W."/>
            <person name="Cichocki N."/>
            <person name="Veneault-Fourrey C."/>
            <person name="LaButti K."/>
            <person name="Lindquist E.A."/>
            <person name="Lipzen A."/>
            <person name="Lundell T."/>
            <person name="Morin E."/>
            <person name="Murat C."/>
            <person name="Sun H."/>
            <person name="Tunlid A."/>
            <person name="Henrissat B."/>
            <person name="Grigoriev I.V."/>
            <person name="Hibbett D.S."/>
            <person name="Martin F."/>
            <person name="Nordberg H.P."/>
            <person name="Cantor M.N."/>
            <person name="Hua S.X."/>
        </authorList>
    </citation>
    <scope>NUCLEOTIDE SEQUENCE [LARGE SCALE GENOMIC DNA]</scope>
    <source>
        <strain evidence="2 3">F 1598</strain>
    </source>
</reference>
<organism evidence="2 3">
    <name type="scientific">Piloderma croceum (strain F 1598)</name>
    <dbReference type="NCBI Taxonomy" id="765440"/>
    <lineage>
        <taxon>Eukaryota</taxon>
        <taxon>Fungi</taxon>
        <taxon>Dikarya</taxon>
        <taxon>Basidiomycota</taxon>
        <taxon>Agaricomycotina</taxon>
        <taxon>Agaricomycetes</taxon>
        <taxon>Agaricomycetidae</taxon>
        <taxon>Atheliales</taxon>
        <taxon>Atheliaceae</taxon>
        <taxon>Piloderma</taxon>
    </lineage>
</organism>
<dbReference type="Proteomes" id="UP000054166">
    <property type="component" value="Unassembled WGS sequence"/>
</dbReference>
<dbReference type="InterPro" id="IPR011990">
    <property type="entry name" value="TPR-like_helical_dom_sf"/>
</dbReference>
<dbReference type="SUPFAM" id="SSF48452">
    <property type="entry name" value="TPR-like"/>
    <property type="match status" value="1"/>
</dbReference>
<dbReference type="PANTHER" id="PTHR19959:SF119">
    <property type="entry name" value="FUNGAL LIPASE-LIKE DOMAIN-CONTAINING PROTEIN"/>
    <property type="match status" value="1"/>
</dbReference>
<dbReference type="EMBL" id="KN832991">
    <property type="protein sequence ID" value="KIM83352.1"/>
    <property type="molecule type" value="Genomic_DNA"/>
</dbReference>
<feature type="domain" description="CHAT" evidence="1">
    <location>
        <begin position="771"/>
        <end position="1048"/>
    </location>
</feature>